<name>A0A8H6F8F5_9LECA</name>
<dbReference type="Gene3D" id="4.10.240.10">
    <property type="entry name" value="Zn(2)-C6 fungal-type DNA-binding domain"/>
    <property type="match status" value="1"/>
</dbReference>
<dbReference type="AlphaFoldDB" id="A0A8H6F8F5"/>
<evidence type="ECO:0000256" key="1">
    <source>
        <dbReference type="ARBA" id="ARBA00023242"/>
    </source>
</evidence>
<feature type="compositionally biased region" description="Basic and acidic residues" evidence="2">
    <location>
        <begin position="295"/>
        <end position="305"/>
    </location>
</feature>
<feature type="region of interest" description="Disordered" evidence="2">
    <location>
        <begin position="295"/>
        <end position="316"/>
    </location>
</feature>
<accession>A0A8H6F8F5</accession>
<dbReference type="PROSITE" id="PS00463">
    <property type="entry name" value="ZN2_CY6_FUNGAL_1"/>
    <property type="match status" value="1"/>
</dbReference>
<keyword evidence="5" id="KW-1185">Reference proteome</keyword>
<keyword evidence="1" id="KW-0539">Nucleus</keyword>
<dbReference type="GeneID" id="59334354"/>
<evidence type="ECO:0000313" key="4">
    <source>
        <dbReference type="EMBL" id="KAF6218598.1"/>
    </source>
</evidence>
<dbReference type="InterPro" id="IPR036864">
    <property type="entry name" value="Zn2-C6_fun-type_DNA-bd_sf"/>
</dbReference>
<proteinExistence type="predicted"/>
<reference evidence="4 5" key="1">
    <citation type="journal article" date="2020" name="Genomics">
        <title>Complete, high-quality genomes from long-read metagenomic sequencing of two wolf lichen thalli reveals enigmatic genome architecture.</title>
        <authorList>
            <person name="McKenzie S.K."/>
            <person name="Walston R.F."/>
            <person name="Allen J.L."/>
        </authorList>
    </citation>
    <scope>NUCLEOTIDE SEQUENCE [LARGE SCALE GENOMIC DNA]</scope>
    <source>
        <strain evidence="4">WasteWater1</strain>
    </source>
</reference>
<gene>
    <name evidence="4" type="ORF">HO133_005949</name>
</gene>
<feature type="domain" description="Zn(2)-C6 fungal-type" evidence="3">
    <location>
        <begin position="8"/>
        <end position="38"/>
    </location>
</feature>
<protein>
    <recommendedName>
        <fullName evidence="3">Zn(2)-C6 fungal-type domain-containing protein</fullName>
    </recommendedName>
</protein>
<dbReference type="InterPro" id="IPR001138">
    <property type="entry name" value="Zn2Cys6_DnaBD"/>
</dbReference>
<evidence type="ECO:0000256" key="2">
    <source>
        <dbReference type="SAM" id="MobiDB-lite"/>
    </source>
</evidence>
<evidence type="ECO:0000259" key="3">
    <source>
        <dbReference type="PROSITE" id="PS00463"/>
    </source>
</evidence>
<organism evidence="4 5">
    <name type="scientific">Letharia lupina</name>
    <dbReference type="NCBI Taxonomy" id="560253"/>
    <lineage>
        <taxon>Eukaryota</taxon>
        <taxon>Fungi</taxon>
        <taxon>Dikarya</taxon>
        <taxon>Ascomycota</taxon>
        <taxon>Pezizomycotina</taxon>
        <taxon>Lecanoromycetes</taxon>
        <taxon>OSLEUM clade</taxon>
        <taxon>Lecanoromycetidae</taxon>
        <taxon>Lecanorales</taxon>
        <taxon>Lecanorineae</taxon>
        <taxon>Parmeliaceae</taxon>
        <taxon>Letharia</taxon>
    </lineage>
</organism>
<dbReference type="GO" id="GO:0000981">
    <property type="term" value="F:DNA-binding transcription factor activity, RNA polymerase II-specific"/>
    <property type="evidence" value="ECO:0007669"/>
    <property type="project" value="InterPro"/>
</dbReference>
<evidence type="ECO:0000313" key="5">
    <source>
        <dbReference type="Proteomes" id="UP000593566"/>
    </source>
</evidence>
<feature type="region of interest" description="Disordered" evidence="2">
    <location>
        <begin position="51"/>
        <end position="75"/>
    </location>
</feature>
<dbReference type="CDD" id="cd00067">
    <property type="entry name" value="GAL4"/>
    <property type="match status" value="1"/>
</dbReference>
<dbReference type="SUPFAM" id="SSF57701">
    <property type="entry name" value="Zn2/Cys6 DNA-binding domain"/>
    <property type="match status" value="1"/>
</dbReference>
<dbReference type="GO" id="GO:0008270">
    <property type="term" value="F:zinc ion binding"/>
    <property type="evidence" value="ECO:0007669"/>
    <property type="project" value="InterPro"/>
</dbReference>
<comment type="caution">
    <text evidence="4">The sequence shown here is derived from an EMBL/GenBank/DDBJ whole genome shotgun (WGS) entry which is preliminary data.</text>
</comment>
<sequence>MPPKLRASCDACHSAKIKCIKTDFGCQRCDNSAGELACKYSPVVPRIYHKKSNRNHVEESQISRPSPPSESSLSHDLYGTQAAFNQDIYPAAIIPPCAFDQQVYSIGANAEPNPFFWQYLPQGSVGVPQNPNSWPSSINGTSTTTNTPNLTDAATPATAASTNPVLPPTNQPRASNTQNLRHYHSAAPSTYSPESVLARTSCNCFTQLFEAMQRMNAHAASCSPKLDVVLCANRTAAENCLTSLQCSNPFRPVSHDSVSSCATIACGLLDRILASYQAALEIFCASLDCERTKGSEEHGDERIGEHEDDEDERTTAHTTTVQLRFGTFALERSEQVLWARKVVAREAGRIQETLEGFEVEGQGVRSVLRTHLLERCKSVIERVSGS</sequence>
<dbReference type="Pfam" id="PF00172">
    <property type="entry name" value="Zn_clus"/>
    <property type="match status" value="1"/>
</dbReference>
<dbReference type="EMBL" id="JACCJB010000022">
    <property type="protein sequence ID" value="KAF6218598.1"/>
    <property type="molecule type" value="Genomic_DNA"/>
</dbReference>
<feature type="compositionally biased region" description="Low complexity" evidence="2">
    <location>
        <begin position="62"/>
        <end position="74"/>
    </location>
</feature>
<dbReference type="Proteomes" id="UP000593566">
    <property type="component" value="Unassembled WGS sequence"/>
</dbReference>
<dbReference type="RefSeq" id="XP_037148033.1">
    <property type="nucleotide sequence ID" value="XM_037296852.1"/>
</dbReference>